<proteinExistence type="predicted"/>
<feature type="non-terminal residue" evidence="1">
    <location>
        <position position="49"/>
    </location>
</feature>
<feature type="non-terminal residue" evidence="1">
    <location>
        <position position="1"/>
    </location>
</feature>
<protein>
    <submittedName>
        <fullName evidence="1">Uncharacterized protein</fullName>
    </submittedName>
</protein>
<organism evidence="1">
    <name type="scientific">uncultured Thermomicrobiales bacterium</name>
    <dbReference type="NCBI Taxonomy" id="1645740"/>
    <lineage>
        <taxon>Bacteria</taxon>
        <taxon>Pseudomonadati</taxon>
        <taxon>Thermomicrobiota</taxon>
        <taxon>Thermomicrobia</taxon>
        <taxon>Thermomicrobiales</taxon>
        <taxon>environmental samples</taxon>
    </lineage>
</organism>
<accession>A0A6J4UR02</accession>
<dbReference type="EMBL" id="CADCWJ010000292">
    <property type="protein sequence ID" value="CAA9557342.1"/>
    <property type="molecule type" value="Genomic_DNA"/>
</dbReference>
<evidence type="ECO:0000313" key="1">
    <source>
        <dbReference type="EMBL" id="CAA9557342.1"/>
    </source>
</evidence>
<reference evidence="1" key="1">
    <citation type="submission" date="2020-02" db="EMBL/GenBank/DDBJ databases">
        <authorList>
            <person name="Meier V. D."/>
        </authorList>
    </citation>
    <scope>NUCLEOTIDE SEQUENCE</scope>
    <source>
        <strain evidence="1">AVDCRST_MAG87</strain>
    </source>
</reference>
<sequence length="49" mass="5430">CRSTSASATTRLGRSVRTCGLDGTVMPIIFLSWKAPVGQWNQRHRQPSD</sequence>
<name>A0A6J4UR02_9BACT</name>
<gene>
    <name evidence="1" type="ORF">AVDCRST_MAG87-1304</name>
</gene>
<dbReference type="AlphaFoldDB" id="A0A6J4UR02"/>